<keyword evidence="2" id="KW-1185">Reference proteome</keyword>
<dbReference type="EMBL" id="JBHUMD010000027">
    <property type="protein sequence ID" value="MFD2603280.1"/>
    <property type="molecule type" value="Genomic_DNA"/>
</dbReference>
<dbReference type="RefSeq" id="WP_379821995.1">
    <property type="nucleotide sequence ID" value="NZ_JBHUMD010000027.1"/>
</dbReference>
<evidence type="ECO:0000313" key="1">
    <source>
        <dbReference type="EMBL" id="MFD2603280.1"/>
    </source>
</evidence>
<dbReference type="Proteomes" id="UP001597480">
    <property type="component" value="Unassembled WGS sequence"/>
</dbReference>
<gene>
    <name evidence="1" type="ORF">ACFSR3_14550</name>
</gene>
<evidence type="ECO:0000313" key="2">
    <source>
        <dbReference type="Proteomes" id="UP001597480"/>
    </source>
</evidence>
<name>A0ABW5NWE9_9FLAO</name>
<protein>
    <submittedName>
        <fullName evidence="1">Uncharacterized protein</fullName>
    </submittedName>
</protein>
<organism evidence="1 2">
    <name type="scientific">Flavobacterium suzhouense</name>
    <dbReference type="NCBI Taxonomy" id="1529638"/>
    <lineage>
        <taxon>Bacteria</taxon>
        <taxon>Pseudomonadati</taxon>
        <taxon>Bacteroidota</taxon>
        <taxon>Flavobacteriia</taxon>
        <taxon>Flavobacteriales</taxon>
        <taxon>Flavobacteriaceae</taxon>
        <taxon>Flavobacterium</taxon>
    </lineage>
</organism>
<accession>A0ABW5NWE9</accession>
<proteinExistence type="predicted"/>
<comment type="caution">
    <text evidence="1">The sequence shown here is derived from an EMBL/GenBank/DDBJ whole genome shotgun (WGS) entry which is preliminary data.</text>
</comment>
<sequence length="159" mass="18563">MELRVIEKLLEKYFNAETTIAEEKDLKLYFSSPDVAPHLEQYRPLFGYFSQQEEQKFDKTLPLKTKRHYGRWMSVAASVVLLGGLLTFYNTQPTEEDLGTYDDPEVAFRETQKALQMLSTNVNIGMGSVHQVGKEYEKTTKEIIKEKRKEHHVEQKSKE</sequence>
<reference evidence="2" key="1">
    <citation type="journal article" date="2019" name="Int. J. Syst. Evol. Microbiol.">
        <title>The Global Catalogue of Microorganisms (GCM) 10K type strain sequencing project: providing services to taxonomists for standard genome sequencing and annotation.</title>
        <authorList>
            <consortium name="The Broad Institute Genomics Platform"/>
            <consortium name="The Broad Institute Genome Sequencing Center for Infectious Disease"/>
            <person name="Wu L."/>
            <person name="Ma J."/>
        </authorList>
    </citation>
    <scope>NUCLEOTIDE SEQUENCE [LARGE SCALE GENOMIC DNA]</scope>
    <source>
        <strain evidence="2">KCTC 42107</strain>
    </source>
</reference>